<dbReference type="GO" id="GO:0006777">
    <property type="term" value="P:Mo-molybdopterin cofactor biosynthetic process"/>
    <property type="evidence" value="ECO:0007669"/>
    <property type="project" value="InterPro"/>
</dbReference>
<organism evidence="1 2">
    <name type="scientific">Aeromicrobium phoceense</name>
    <dbReference type="NCBI Taxonomy" id="2754045"/>
    <lineage>
        <taxon>Bacteria</taxon>
        <taxon>Bacillati</taxon>
        <taxon>Actinomycetota</taxon>
        <taxon>Actinomycetes</taxon>
        <taxon>Propionibacteriales</taxon>
        <taxon>Nocardioidaceae</taxon>
        <taxon>Aeromicrobium</taxon>
    </lineage>
</organism>
<dbReference type="Gene3D" id="3.90.1170.40">
    <property type="entry name" value="Molybdopterin biosynthesis MoaE subunit"/>
    <property type="match status" value="1"/>
</dbReference>
<dbReference type="PANTHER" id="PTHR23404">
    <property type="entry name" value="MOLYBDOPTERIN SYNTHASE RELATED"/>
    <property type="match status" value="1"/>
</dbReference>
<dbReference type="Pfam" id="PF02391">
    <property type="entry name" value="MoaE"/>
    <property type="match status" value="1"/>
</dbReference>
<name>A0A838X9N3_9ACTN</name>
<dbReference type="SUPFAM" id="SSF54690">
    <property type="entry name" value="Molybdopterin synthase subunit MoaE"/>
    <property type="match status" value="1"/>
</dbReference>
<dbReference type="AlphaFoldDB" id="A0A838X9N3"/>
<proteinExistence type="predicted"/>
<dbReference type="Proteomes" id="UP000550354">
    <property type="component" value="Unassembled WGS sequence"/>
</dbReference>
<dbReference type="CDD" id="cd00756">
    <property type="entry name" value="MoaE"/>
    <property type="match status" value="1"/>
</dbReference>
<protein>
    <submittedName>
        <fullName evidence="1">Molybdenum cofactor biosynthesis protein MoaE</fullName>
    </submittedName>
</protein>
<dbReference type="InterPro" id="IPR036563">
    <property type="entry name" value="MoaE_sf"/>
</dbReference>
<sequence length="146" mass="15303">MTTEAVTGRVVHARVVDEPLDVAEHLAAVTGRATGATDVFVGTIRDHDPDAAGTVAQLEYEAHPDAEGMMAALAGQVALSTGATVAVSHRFGSLSVGDVAVVIASAAPHRREALEATRALIELIKTEVPIWKRQTDTQGRSDWVGL</sequence>
<keyword evidence="2" id="KW-1185">Reference proteome</keyword>
<evidence type="ECO:0000313" key="1">
    <source>
        <dbReference type="EMBL" id="MBA4608209.1"/>
    </source>
</evidence>
<evidence type="ECO:0000313" key="2">
    <source>
        <dbReference type="Proteomes" id="UP000550354"/>
    </source>
</evidence>
<gene>
    <name evidence="1" type="ORF">H1W00_06940</name>
</gene>
<comment type="caution">
    <text evidence="1">The sequence shown here is derived from an EMBL/GenBank/DDBJ whole genome shotgun (WGS) entry which is preliminary data.</text>
</comment>
<reference evidence="1 2" key="1">
    <citation type="submission" date="2020-07" db="EMBL/GenBank/DDBJ databases">
        <title>Draft genome and description of Aeromicrobium phoceense strain Marseille-Q0843 isolated from healthy skin swab.</title>
        <authorList>
            <person name="Boxberger M."/>
            <person name="La Scola B."/>
        </authorList>
    </citation>
    <scope>NUCLEOTIDE SEQUENCE [LARGE SCALE GENOMIC DNA]</scope>
    <source>
        <strain evidence="1 2">Marseille-Q0843</strain>
    </source>
</reference>
<dbReference type="RefSeq" id="WP_181754894.1">
    <property type="nucleotide sequence ID" value="NZ_JACEOG010000001.1"/>
</dbReference>
<dbReference type="InterPro" id="IPR003448">
    <property type="entry name" value="Mopterin_biosynth_MoaE"/>
</dbReference>
<accession>A0A838X9N3</accession>
<dbReference type="EMBL" id="JACEOG010000001">
    <property type="protein sequence ID" value="MBA4608209.1"/>
    <property type="molecule type" value="Genomic_DNA"/>
</dbReference>